<dbReference type="GeneID" id="77009136"/>
<keyword evidence="3" id="KW-1185">Reference proteome</keyword>
<dbReference type="Proteomes" id="UP000442469">
    <property type="component" value="Unassembled WGS sequence"/>
</dbReference>
<evidence type="ECO:0000313" key="2">
    <source>
        <dbReference type="EMBL" id="MUG23095.1"/>
    </source>
</evidence>
<evidence type="ECO:0000313" key="1">
    <source>
        <dbReference type="EMBL" id="KFN05596.1"/>
    </source>
</evidence>
<name>A0A090ZN87_PAEMA</name>
<protein>
    <submittedName>
        <fullName evidence="1">Uncharacterized protein</fullName>
    </submittedName>
</protein>
<dbReference type="OrthoDB" id="2648027at2"/>
<reference evidence="1 3" key="1">
    <citation type="submission" date="2014-04" db="EMBL/GenBank/DDBJ databases">
        <authorList>
            <person name="Bishop-Lilly K.A."/>
            <person name="Broomall S.M."/>
            <person name="Chain P.S."/>
            <person name="Chertkov O."/>
            <person name="Coyne S.R."/>
            <person name="Daligault H.E."/>
            <person name="Davenport K.W."/>
            <person name="Erkkila T."/>
            <person name="Frey K.G."/>
            <person name="Gibbons H.S."/>
            <person name="Gu W."/>
            <person name="Jaissle J."/>
            <person name="Johnson S.L."/>
            <person name="Koroleva G.I."/>
            <person name="Ladner J.T."/>
            <person name="Lo C.-C."/>
            <person name="Minogue T.D."/>
            <person name="Munk C."/>
            <person name="Palacios G.F."/>
            <person name="Redden C.L."/>
            <person name="Rosenzweig C.N."/>
            <person name="Scholz M.B."/>
            <person name="Teshima H."/>
            <person name="Xu Y."/>
        </authorList>
    </citation>
    <scope>NUCLEOTIDE SEQUENCE [LARGE SCALE GENOMIC DNA]</scope>
    <source>
        <strain evidence="1 3">8244</strain>
    </source>
</reference>
<dbReference type="EMBL" id="JMQA01000038">
    <property type="protein sequence ID" value="KFN05596.1"/>
    <property type="molecule type" value="Genomic_DNA"/>
</dbReference>
<organism evidence="1 3">
    <name type="scientific">Paenibacillus macerans</name>
    <name type="common">Bacillus macerans</name>
    <dbReference type="NCBI Taxonomy" id="44252"/>
    <lineage>
        <taxon>Bacteria</taxon>
        <taxon>Bacillati</taxon>
        <taxon>Bacillota</taxon>
        <taxon>Bacilli</taxon>
        <taxon>Bacillales</taxon>
        <taxon>Paenibacillaceae</taxon>
        <taxon>Paenibacillus</taxon>
    </lineage>
</organism>
<dbReference type="EMBL" id="WNZZ01000007">
    <property type="protein sequence ID" value="MUG23095.1"/>
    <property type="molecule type" value="Genomic_DNA"/>
</dbReference>
<dbReference type="HOGENOM" id="CLU_133229_0_0_9"/>
<dbReference type="STRING" id="44252.DJ90_80"/>
<dbReference type="RefSeq" id="WP_036625499.1">
    <property type="nucleotide sequence ID" value="NZ_BGML01000002.1"/>
</dbReference>
<evidence type="ECO:0000313" key="4">
    <source>
        <dbReference type="Proteomes" id="UP000442469"/>
    </source>
</evidence>
<proteinExistence type="predicted"/>
<dbReference type="Proteomes" id="UP000029278">
    <property type="component" value="Unassembled WGS sequence"/>
</dbReference>
<comment type="caution">
    <text evidence="1">The sequence shown here is derived from an EMBL/GenBank/DDBJ whole genome shotgun (WGS) entry which is preliminary data.</text>
</comment>
<accession>A0A090ZN87</accession>
<gene>
    <name evidence="1" type="ORF">DJ90_80</name>
    <name evidence="2" type="ORF">GNQ08_11820</name>
</gene>
<dbReference type="AlphaFoldDB" id="A0A090ZN87"/>
<evidence type="ECO:0000313" key="3">
    <source>
        <dbReference type="Proteomes" id="UP000029278"/>
    </source>
</evidence>
<sequence>MSHVQLSIPVAMLVENALTSGEPKEAIISCLRSGDFSPLLEKVKEPEMDFADRLRTAEEIGDNWEEALRNGYEFKFLHINGLKRLLAFRFGKEADRDYTQENLSLRRLRLTPEEIEILRTLIGRQWRVFAEEASEGNGTEPQVVVGIELKYR</sequence>
<dbReference type="PATRIC" id="fig|44252.3.peg.4326"/>
<reference evidence="2 4" key="2">
    <citation type="submission" date="2019-11" db="EMBL/GenBank/DDBJ databases">
        <title>Draft genome sequences of five Paenibacillus species of dairy origin.</title>
        <authorList>
            <person name="Olajide A.M."/>
            <person name="Chen S."/>
            <person name="Lapointe G."/>
        </authorList>
    </citation>
    <scope>NUCLEOTIDE SEQUENCE [LARGE SCALE GENOMIC DNA]</scope>
    <source>
        <strain evidence="2 4">3CT49</strain>
    </source>
</reference>